<dbReference type="EnsemblMetazoa" id="ENSAATROPT017231">
    <property type="protein sequence ID" value="ENSAATROPP015205"/>
    <property type="gene ID" value="ENSAATROPG014094"/>
</dbReference>
<protein>
    <submittedName>
        <fullName evidence="1">Uncharacterized protein</fullName>
    </submittedName>
</protein>
<proteinExistence type="predicted"/>
<organism evidence="1 2">
    <name type="scientific">Anopheles atroparvus</name>
    <name type="common">European mosquito</name>
    <dbReference type="NCBI Taxonomy" id="41427"/>
    <lineage>
        <taxon>Eukaryota</taxon>
        <taxon>Metazoa</taxon>
        <taxon>Ecdysozoa</taxon>
        <taxon>Arthropoda</taxon>
        <taxon>Hexapoda</taxon>
        <taxon>Insecta</taxon>
        <taxon>Pterygota</taxon>
        <taxon>Neoptera</taxon>
        <taxon>Endopterygota</taxon>
        <taxon>Diptera</taxon>
        <taxon>Nematocera</taxon>
        <taxon>Culicoidea</taxon>
        <taxon>Culicidae</taxon>
        <taxon>Anophelinae</taxon>
        <taxon>Anopheles</taxon>
    </lineage>
</organism>
<accession>A0AAG5DWB0</accession>
<evidence type="ECO:0000313" key="1">
    <source>
        <dbReference type="EnsemblMetazoa" id="ENSAATROPP015205"/>
    </source>
</evidence>
<dbReference type="Proteomes" id="UP000075880">
    <property type="component" value="Unassembled WGS sequence"/>
</dbReference>
<reference evidence="1" key="1">
    <citation type="submission" date="2024-04" db="UniProtKB">
        <authorList>
            <consortium name="EnsemblMetazoa"/>
        </authorList>
    </citation>
    <scope>IDENTIFICATION</scope>
    <source>
        <strain evidence="1">EBRO</strain>
    </source>
</reference>
<dbReference type="AlphaFoldDB" id="A0AAG5DWB0"/>
<keyword evidence="2" id="KW-1185">Reference proteome</keyword>
<sequence>MIGSRLGRTARGVRSCKRKLNSLISFLHHQRRRWLEGLLRKKKGPRFPFKWRLQKTMKCRRNM</sequence>
<name>A0AAG5DWB0_ANOAO</name>
<evidence type="ECO:0000313" key="2">
    <source>
        <dbReference type="Proteomes" id="UP000075880"/>
    </source>
</evidence>